<dbReference type="PROSITE" id="PS50929">
    <property type="entry name" value="ABC_TM1F"/>
    <property type="match status" value="1"/>
</dbReference>
<dbReference type="SUPFAM" id="SSF52540">
    <property type="entry name" value="P-loop containing nucleoside triphosphate hydrolases"/>
    <property type="match status" value="1"/>
</dbReference>
<keyword evidence="6 7" id="KW-0472">Membrane</keyword>
<dbReference type="SUPFAM" id="SSF90123">
    <property type="entry name" value="ABC transporter transmembrane region"/>
    <property type="match status" value="1"/>
</dbReference>
<dbReference type="GO" id="GO:0005886">
    <property type="term" value="C:plasma membrane"/>
    <property type="evidence" value="ECO:0007669"/>
    <property type="project" value="UniProtKB-SubCell"/>
</dbReference>
<reference evidence="10 11" key="1">
    <citation type="submission" date="2016-09" db="EMBL/GenBank/DDBJ databases">
        <title>Serratia marcescens MSU-97 and epiphytic antimycotic-producing bacteria.</title>
        <authorList>
            <person name="Matilla M.A."/>
        </authorList>
    </citation>
    <scope>NUCLEOTIDE SEQUENCE [LARGE SCALE GENOMIC DNA]</scope>
    <source>
        <strain evidence="10 11">MSU-97</strain>
    </source>
</reference>
<dbReference type="GO" id="GO:0016887">
    <property type="term" value="F:ATP hydrolysis activity"/>
    <property type="evidence" value="ECO:0007669"/>
    <property type="project" value="InterPro"/>
</dbReference>
<dbReference type="AlphaFoldDB" id="A0A1Q4NXS9"/>
<evidence type="ECO:0000256" key="6">
    <source>
        <dbReference type="ARBA" id="ARBA00023136"/>
    </source>
</evidence>
<organism evidence="10 11">
    <name type="scientific">Serratia marcescens</name>
    <dbReference type="NCBI Taxonomy" id="615"/>
    <lineage>
        <taxon>Bacteria</taxon>
        <taxon>Pseudomonadati</taxon>
        <taxon>Pseudomonadota</taxon>
        <taxon>Gammaproteobacteria</taxon>
        <taxon>Enterobacterales</taxon>
        <taxon>Yersiniaceae</taxon>
        <taxon>Serratia</taxon>
    </lineage>
</organism>
<evidence type="ECO:0000313" key="11">
    <source>
        <dbReference type="Proteomes" id="UP000185770"/>
    </source>
</evidence>
<keyword evidence="2 7" id="KW-0812">Transmembrane</keyword>
<name>A0A1Q4NXS9_SERMA</name>
<evidence type="ECO:0000256" key="2">
    <source>
        <dbReference type="ARBA" id="ARBA00022692"/>
    </source>
</evidence>
<feature type="transmembrane region" description="Helical" evidence="7">
    <location>
        <begin position="133"/>
        <end position="152"/>
    </location>
</feature>
<dbReference type="PANTHER" id="PTHR24221">
    <property type="entry name" value="ATP-BINDING CASSETTE SUB-FAMILY B"/>
    <property type="match status" value="1"/>
</dbReference>
<dbReference type="InterPro" id="IPR027417">
    <property type="entry name" value="P-loop_NTPase"/>
</dbReference>
<feature type="transmembrane region" description="Helical" evidence="7">
    <location>
        <begin position="54"/>
        <end position="76"/>
    </location>
</feature>
<gene>
    <name evidence="10" type="ORF">BHU62_16320</name>
</gene>
<evidence type="ECO:0000256" key="4">
    <source>
        <dbReference type="ARBA" id="ARBA00022840"/>
    </source>
</evidence>
<dbReference type="GO" id="GO:0005524">
    <property type="term" value="F:ATP binding"/>
    <property type="evidence" value="ECO:0007669"/>
    <property type="project" value="UniProtKB-KW"/>
</dbReference>
<dbReference type="InterPro" id="IPR017871">
    <property type="entry name" value="ABC_transporter-like_CS"/>
</dbReference>
<dbReference type="Pfam" id="PF00005">
    <property type="entry name" value="ABC_tran"/>
    <property type="match status" value="1"/>
</dbReference>
<dbReference type="EMBL" id="MJAO01000016">
    <property type="protein sequence ID" value="OKB65669.1"/>
    <property type="molecule type" value="Genomic_DNA"/>
</dbReference>
<dbReference type="Gene3D" id="3.40.50.300">
    <property type="entry name" value="P-loop containing nucleotide triphosphate hydrolases"/>
    <property type="match status" value="1"/>
</dbReference>
<dbReference type="InterPro" id="IPR003593">
    <property type="entry name" value="AAA+_ATPase"/>
</dbReference>
<dbReference type="Gene3D" id="1.20.1560.10">
    <property type="entry name" value="ABC transporter type 1, transmembrane domain"/>
    <property type="match status" value="1"/>
</dbReference>
<dbReference type="RefSeq" id="WP_073532991.1">
    <property type="nucleotide sequence ID" value="NZ_MJAO01000016.1"/>
</dbReference>
<dbReference type="SMART" id="SM00382">
    <property type="entry name" value="AAA"/>
    <property type="match status" value="1"/>
</dbReference>
<comment type="caution">
    <text evidence="10">The sequence shown here is derived from an EMBL/GenBank/DDBJ whole genome shotgun (WGS) entry which is preliminary data.</text>
</comment>
<dbReference type="Proteomes" id="UP000185770">
    <property type="component" value="Unassembled WGS sequence"/>
</dbReference>
<dbReference type="OrthoDB" id="8773773at2"/>
<evidence type="ECO:0000256" key="3">
    <source>
        <dbReference type="ARBA" id="ARBA00022741"/>
    </source>
</evidence>
<feature type="transmembrane region" description="Helical" evidence="7">
    <location>
        <begin position="21"/>
        <end position="48"/>
    </location>
</feature>
<feature type="transmembrane region" description="Helical" evidence="7">
    <location>
        <begin position="266"/>
        <end position="286"/>
    </location>
</feature>
<comment type="subcellular location">
    <subcellularLocation>
        <location evidence="1">Cell membrane</location>
        <topology evidence="1">Multi-pass membrane protein</topology>
    </subcellularLocation>
</comment>
<dbReference type="InterPro" id="IPR003439">
    <property type="entry name" value="ABC_transporter-like_ATP-bd"/>
</dbReference>
<evidence type="ECO:0000259" key="9">
    <source>
        <dbReference type="PROSITE" id="PS50929"/>
    </source>
</evidence>
<keyword evidence="3" id="KW-0547">Nucleotide-binding</keyword>
<proteinExistence type="predicted"/>
<evidence type="ECO:0000256" key="1">
    <source>
        <dbReference type="ARBA" id="ARBA00004651"/>
    </source>
</evidence>
<dbReference type="GO" id="GO:0140359">
    <property type="term" value="F:ABC-type transporter activity"/>
    <property type="evidence" value="ECO:0007669"/>
    <property type="project" value="InterPro"/>
</dbReference>
<feature type="transmembrane region" description="Helical" evidence="7">
    <location>
        <begin position="236"/>
        <end position="260"/>
    </location>
</feature>
<dbReference type="PROSITE" id="PS00211">
    <property type="entry name" value="ABC_TRANSPORTER_1"/>
    <property type="match status" value="1"/>
</dbReference>
<feature type="transmembrane region" description="Helical" evidence="7">
    <location>
        <begin position="158"/>
        <end position="178"/>
    </location>
</feature>
<dbReference type="InterPro" id="IPR036640">
    <property type="entry name" value="ABC1_TM_sf"/>
</dbReference>
<dbReference type="Pfam" id="PF00664">
    <property type="entry name" value="ABC_membrane"/>
    <property type="match status" value="1"/>
</dbReference>
<dbReference type="InterPro" id="IPR039421">
    <property type="entry name" value="Type_1_exporter"/>
</dbReference>
<evidence type="ECO:0000259" key="8">
    <source>
        <dbReference type="PROSITE" id="PS50893"/>
    </source>
</evidence>
<dbReference type="PANTHER" id="PTHR24221:SF654">
    <property type="entry name" value="ATP-BINDING CASSETTE SUB-FAMILY B MEMBER 6"/>
    <property type="match status" value="1"/>
</dbReference>
<feature type="domain" description="ABC transporter" evidence="8">
    <location>
        <begin position="325"/>
        <end position="532"/>
    </location>
</feature>
<evidence type="ECO:0000256" key="7">
    <source>
        <dbReference type="SAM" id="Phobius"/>
    </source>
</evidence>
<sequence>MVLSRLTTAALAPVLRPLLPRLAIATLAAALSGLAALCALWCLVQFIADLTTNWILAALGLWIAAAVLTSFASWLAHDTEAKFAARLRRRAANHLVRLPAGALARHSGDVLRRLVSDDIAALHHMIAHLPAEISTFVIVPLASIALLLAIAGPIALLALLPGVIAALYYLVLMPRLSARHGAERMKVMSEIVTAVDDYARGIRVNRIYGTQSGALAAYRNATTRFTQGMVAWVRKVATPAALAVALMQAATTFAIAYAVAYRQDTSILAATLFFSLAIVTPALKLGHGLDYVAAGRAAAKRIATLLLEPTLPAGNASLPAAPLSIEAAHAVLAVADRRILDGLSYRFMPGMLTAITGASGSGKTTLLRALAGLEPLQGGHIFLAQCDIAPLDEQTRHDAVLLLPQGGDVLPASVRENLALSSPEATDEQYIDALRQAQITLDLDTDTGQLSGGERQRVGLARAFLSHAPVLLLDEPTSALDAATAKRLIEALHTLAHRQQKTVVVVTHDPALAAGADALLALTPATHEGALV</sequence>
<protein>
    <submittedName>
        <fullName evidence="10">ABC transporter</fullName>
    </submittedName>
</protein>
<evidence type="ECO:0000256" key="5">
    <source>
        <dbReference type="ARBA" id="ARBA00022989"/>
    </source>
</evidence>
<keyword evidence="4" id="KW-0067">ATP-binding</keyword>
<accession>A0A1Q4NXS9</accession>
<evidence type="ECO:0000313" key="10">
    <source>
        <dbReference type="EMBL" id="OKB65669.1"/>
    </source>
</evidence>
<dbReference type="PROSITE" id="PS50893">
    <property type="entry name" value="ABC_TRANSPORTER_2"/>
    <property type="match status" value="1"/>
</dbReference>
<keyword evidence="5 7" id="KW-1133">Transmembrane helix</keyword>
<feature type="domain" description="ABC transmembrane type-1" evidence="9">
    <location>
        <begin position="23"/>
        <end position="278"/>
    </location>
</feature>
<dbReference type="InterPro" id="IPR011527">
    <property type="entry name" value="ABC1_TM_dom"/>
</dbReference>